<evidence type="ECO:0000313" key="2">
    <source>
        <dbReference type="EMBL" id="KAK5647320.1"/>
    </source>
</evidence>
<keyword evidence="3" id="KW-1185">Reference proteome</keyword>
<gene>
    <name evidence="2" type="ORF">RI129_002212</name>
</gene>
<dbReference type="AlphaFoldDB" id="A0AAN7VEW0"/>
<dbReference type="Proteomes" id="UP001329430">
    <property type="component" value="Chromosome 2"/>
</dbReference>
<comment type="caution">
    <text evidence="2">The sequence shown here is derived from an EMBL/GenBank/DDBJ whole genome shotgun (WGS) entry which is preliminary data.</text>
</comment>
<proteinExistence type="predicted"/>
<evidence type="ECO:0000256" key="1">
    <source>
        <dbReference type="SAM" id="MobiDB-lite"/>
    </source>
</evidence>
<organism evidence="2 3">
    <name type="scientific">Pyrocoelia pectoralis</name>
    <dbReference type="NCBI Taxonomy" id="417401"/>
    <lineage>
        <taxon>Eukaryota</taxon>
        <taxon>Metazoa</taxon>
        <taxon>Ecdysozoa</taxon>
        <taxon>Arthropoda</taxon>
        <taxon>Hexapoda</taxon>
        <taxon>Insecta</taxon>
        <taxon>Pterygota</taxon>
        <taxon>Neoptera</taxon>
        <taxon>Endopterygota</taxon>
        <taxon>Coleoptera</taxon>
        <taxon>Polyphaga</taxon>
        <taxon>Elateriformia</taxon>
        <taxon>Elateroidea</taxon>
        <taxon>Lampyridae</taxon>
        <taxon>Lampyrinae</taxon>
        <taxon>Pyrocoelia</taxon>
    </lineage>
</organism>
<dbReference type="EMBL" id="JAVRBK010000002">
    <property type="protein sequence ID" value="KAK5647320.1"/>
    <property type="molecule type" value="Genomic_DNA"/>
</dbReference>
<name>A0AAN7VEW0_9COLE</name>
<protein>
    <submittedName>
        <fullName evidence="2">Uncharacterized protein</fullName>
    </submittedName>
</protein>
<accession>A0AAN7VEW0</accession>
<evidence type="ECO:0000313" key="3">
    <source>
        <dbReference type="Proteomes" id="UP001329430"/>
    </source>
</evidence>
<reference evidence="2 3" key="1">
    <citation type="journal article" date="2024" name="Insects">
        <title>An Improved Chromosome-Level Genome Assembly of the Firefly Pyrocoelia pectoralis.</title>
        <authorList>
            <person name="Fu X."/>
            <person name="Meyer-Rochow V.B."/>
            <person name="Ballantyne L."/>
            <person name="Zhu X."/>
        </authorList>
    </citation>
    <scope>NUCLEOTIDE SEQUENCE [LARGE SCALE GENOMIC DNA]</scope>
    <source>
        <strain evidence="2">XCY_ONT2</strain>
    </source>
</reference>
<feature type="region of interest" description="Disordered" evidence="1">
    <location>
        <begin position="555"/>
        <end position="579"/>
    </location>
</feature>
<sequence>MDNIKCRFQDSKSIVEFLASKTWVNTSHSYQRANQELFAKEDILQDDVLRDSPTPLTVRDVIPSSKLAQYCNSEYDESREQCYRNTPRTLTIFCSCVNEGKISEEPWMLPEVEESFVSLTYSDDVEVIELVQFEKSHECKLPNSYQKFPFYSAFCESGMFKYNTAFSLSDYELAKHKPTELKVNTFEEMILRLKIREVKEERILTSPLGNPIAIEKKSAAEGQINSDWVLDDDTIRTLKKHCFDFEKFSVDSNRYNKESESNLKIPTPTTRRLYSDVLQGLGESRNKDISVDQQAPFTPLIEESILPHSQKKLPDGSHLQEAWVEQSGFLAGAPQTSTGGFYSNFCENVSVSANSSQYSYGNTYCAHSYGNVYMNCPNSHNLNVHGNNYLHKGLTSNVYQGSNVYQNSTYTPLNKQPYSSNVTCSKWFVPQNRNPPVYSMTQYASQPLLYLTTQQSRTNQHYPIFYLRTPNLPSYQYSQAPQQWVANSTQQFSPSCQTDGTKSRPVCGVYKMKTKTPPEGLSCGCVSLIKRHMSCEFPSPDKKITVKPTLSTSSLEYRRMKTKTQPTKTEKDAQPASDSNRILPVARSLSEDLERQALEQYQNSDENLYQELEKQAEEQYDDDQLENCLVPPSHNQQINRRKNFNTYCDLLTK</sequence>